<reference evidence="2 3" key="1">
    <citation type="journal article" date="2018" name="J. Microbiol.">
        <title>Bacillus spongiae sp. nov., isolated from sponge of Jeju Island.</title>
        <authorList>
            <person name="Lee G.E."/>
            <person name="Im W.T."/>
            <person name="Park J.S."/>
        </authorList>
    </citation>
    <scope>NUCLEOTIDE SEQUENCE [LARGE SCALE GENOMIC DNA]</scope>
    <source>
        <strain evidence="2 3">135PIL107-10</strain>
    </source>
</reference>
<feature type="signal peptide" evidence="1">
    <location>
        <begin position="1"/>
        <end position="21"/>
    </location>
</feature>
<name>A0ABU8HCP2_9BACI</name>
<protein>
    <recommendedName>
        <fullName evidence="4">DUF3221 domain-containing protein</fullName>
    </recommendedName>
</protein>
<keyword evidence="1" id="KW-0732">Signal</keyword>
<evidence type="ECO:0000313" key="2">
    <source>
        <dbReference type="EMBL" id="MEI5907110.1"/>
    </source>
</evidence>
<dbReference type="Proteomes" id="UP001312865">
    <property type="component" value="Unassembled WGS sequence"/>
</dbReference>
<proteinExistence type="predicted"/>
<evidence type="ECO:0000256" key="1">
    <source>
        <dbReference type="SAM" id="SignalP"/>
    </source>
</evidence>
<organism evidence="2 3">
    <name type="scientific">Bacillus spongiae</name>
    <dbReference type="NCBI Taxonomy" id="2683610"/>
    <lineage>
        <taxon>Bacteria</taxon>
        <taxon>Bacillati</taxon>
        <taxon>Bacillota</taxon>
        <taxon>Bacilli</taxon>
        <taxon>Bacillales</taxon>
        <taxon>Bacillaceae</taxon>
        <taxon>Bacillus</taxon>
    </lineage>
</organism>
<evidence type="ECO:0000313" key="3">
    <source>
        <dbReference type="Proteomes" id="UP001312865"/>
    </source>
</evidence>
<accession>A0ABU8HCP2</accession>
<evidence type="ECO:0008006" key="4">
    <source>
        <dbReference type="Google" id="ProtNLM"/>
    </source>
</evidence>
<sequence>MKKSIAVFSFLSVLIMIVSCTQSNSSSKDWKSSFIVWQKDLYAVTSDIVKEQDVGESIGKVTSYSDQEVNARKGEVFSNEFQKGSIIYEIQGMSTEEAIVVKEQGVLTKLINKGGYDYR</sequence>
<keyword evidence="3" id="KW-1185">Reference proteome</keyword>
<comment type="caution">
    <text evidence="2">The sequence shown here is derived from an EMBL/GenBank/DDBJ whole genome shotgun (WGS) entry which is preliminary data.</text>
</comment>
<dbReference type="PROSITE" id="PS51257">
    <property type="entry name" value="PROKAR_LIPOPROTEIN"/>
    <property type="match status" value="1"/>
</dbReference>
<dbReference type="RefSeq" id="WP_336586549.1">
    <property type="nucleotide sequence ID" value="NZ_JBBAXC010000006.1"/>
</dbReference>
<feature type="chain" id="PRO_5045962858" description="DUF3221 domain-containing protein" evidence="1">
    <location>
        <begin position="22"/>
        <end position="119"/>
    </location>
</feature>
<dbReference type="EMBL" id="JBBAXC010000006">
    <property type="protein sequence ID" value="MEI5907110.1"/>
    <property type="molecule type" value="Genomic_DNA"/>
</dbReference>
<gene>
    <name evidence="2" type="ORF">WAK64_08580</name>
</gene>